<dbReference type="CDD" id="cd07516">
    <property type="entry name" value="HAD_Pase"/>
    <property type="match status" value="1"/>
</dbReference>
<dbReference type="NCBIfam" id="TIGR00099">
    <property type="entry name" value="Cof-subfamily"/>
    <property type="match status" value="1"/>
</dbReference>
<sequence length="273" mass="30581">MYKLLALDLDGTVLKSDHTISPVLIEKIQQLSQKIPVVIVTGRHHTAARPYYLQLGLKTPIICCNGTYIYDYQNETVLQHNAISKEKAKQFVTLVEQHDMKAVMYVKEAMLHSVQRPLNYVNALSLWADSFPDDIKPCIKTVDSFHEEIVNNEYIWKFVVEGGQVDHFLELPFVKNNFSAEPSWIDRVDISNVGNTKGAALDKYLAKEGLSFRQVVAVGDNHNDISMLQKAGMGVAMLNADNVVQAQADLVTSATNDDDYVLAGIIDKFFYGA</sequence>
<organism evidence="1 2">
    <name type="scientific">Marinomonas phaeophyticola</name>
    <dbReference type="NCBI Taxonomy" id="3004091"/>
    <lineage>
        <taxon>Bacteria</taxon>
        <taxon>Pseudomonadati</taxon>
        <taxon>Pseudomonadota</taxon>
        <taxon>Gammaproteobacteria</taxon>
        <taxon>Oceanospirillales</taxon>
        <taxon>Oceanospirillaceae</taxon>
        <taxon>Marinomonas</taxon>
    </lineage>
</organism>
<dbReference type="InterPro" id="IPR023214">
    <property type="entry name" value="HAD_sf"/>
</dbReference>
<accession>A0ABT4JRS6</accession>
<dbReference type="PANTHER" id="PTHR10000:SF58">
    <property type="entry name" value="PYRIDOXAL PHOSPHATE PHOSPHATASE YBHA"/>
    <property type="match status" value="1"/>
</dbReference>
<protein>
    <submittedName>
        <fullName evidence="1">Cof-type HAD-IIB family hydrolase</fullName>
    </submittedName>
</protein>
<proteinExistence type="predicted"/>
<keyword evidence="2" id="KW-1185">Reference proteome</keyword>
<dbReference type="SFLD" id="SFLDG01140">
    <property type="entry name" value="C2.B:_Phosphomannomutase_and_P"/>
    <property type="match status" value="1"/>
</dbReference>
<dbReference type="Pfam" id="PF08282">
    <property type="entry name" value="Hydrolase_3"/>
    <property type="match status" value="1"/>
</dbReference>
<dbReference type="InterPro" id="IPR000150">
    <property type="entry name" value="Cof"/>
</dbReference>
<evidence type="ECO:0000313" key="1">
    <source>
        <dbReference type="EMBL" id="MCZ2721033.1"/>
    </source>
</evidence>
<name>A0ABT4JRS6_9GAMM</name>
<reference evidence="1" key="1">
    <citation type="submission" date="2022-12" db="EMBL/GenBank/DDBJ databases">
        <title>Marinomonas 15G1-11 sp. nov, isolated from marine algae.</title>
        <authorList>
            <person name="Butt M."/>
            <person name="Choi D.G."/>
            <person name="Kim J.M."/>
            <person name="Lee J.K."/>
            <person name="Baek J.H."/>
            <person name="Jeon C.O."/>
        </authorList>
    </citation>
    <scope>NUCLEOTIDE SEQUENCE</scope>
    <source>
        <strain evidence="1">15G1-11</strain>
    </source>
</reference>
<dbReference type="PANTHER" id="PTHR10000">
    <property type="entry name" value="PHOSPHOSERINE PHOSPHATASE"/>
    <property type="match status" value="1"/>
</dbReference>
<dbReference type="SUPFAM" id="SSF56784">
    <property type="entry name" value="HAD-like"/>
    <property type="match status" value="1"/>
</dbReference>
<comment type="caution">
    <text evidence="1">The sequence shown here is derived from an EMBL/GenBank/DDBJ whole genome shotgun (WGS) entry which is preliminary data.</text>
</comment>
<gene>
    <name evidence="1" type="ORF">O1D97_05055</name>
</gene>
<dbReference type="Gene3D" id="3.40.50.1000">
    <property type="entry name" value="HAD superfamily/HAD-like"/>
    <property type="match status" value="1"/>
</dbReference>
<dbReference type="SFLD" id="SFLDS00003">
    <property type="entry name" value="Haloacid_Dehalogenase"/>
    <property type="match status" value="1"/>
</dbReference>
<dbReference type="EMBL" id="JAPUBN010000011">
    <property type="protein sequence ID" value="MCZ2721033.1"/>
    <property type="molecule type" value="Genomic_DNA"/>
</dbReference>
<dbReference type="RefSeq" id="WP_269123391.1">
    <property type="nucleotide sequence ID" value="NZ_JAPUBN010000011.1"/>
</dbReference>
<dbReference type="GO" id="GO:0016787">
    <property type="term" value="F:hydrolase activity"/>
    <property type="evidence" value="ECO:0007669"/>
    <property type="project" value="UniProtKB-KW"/>
</dbReference>
<dbReference type="Proteomes" id="UP001149719">
    <property type="component" value="Unassembled WGS sequence"/>
</dbReference>
<dbReference type="InterPro" id="IPR006379">
    <property type="entry name" value="HAD-SF_hydro_IIB"/>
</dbReference>
<dbReference type="Gene3D" id="3.30.1240.10">
    <property type="match status" value="1"/>
</dbReference>
<keyword evidence="1" id="KW-0378">Hydrolase</keyword>
<dbReference type="NCBIfam" id="TIGR01484">
    <property type="entry name" value="HAD-SF-IIB"/>
    <property type="match status" value="1"/>
</dbReference>
<dbReference type="PROSITE" id="PS01229">
    <property type="entry name" value="COF_2"/>
    <property type="match status" value="1"/>
</dbReference>
<dbReference type="InterPro" id="IPR036412">
    <property type="entry name" value="HAD-like_sf"/>
</dbReference>
<evidence type="ECO:0000313" key="2">
    <source>
        <dbReference type="Proteomes" id="UP001149719"/>
    </source>
</evidence>